<name>U2THN1_9ACTN</name>
<proteinExistence type="predicted"/>
<protein>
    <submittedName>
        <fullName evidence="1">Uncharacterized protein</fullName>
    </submittedName>
</protein>
<keyword evidence="2" id="KW-1185">Reference proteome</keyword>
<reference evidence="1 2" key="1">
    <citation type="submission" date="2013-08" db="EMBL/GenBank/DDBJ databases">
        <authorList>
            <person name="Durkin A.S."/>
            <person name="Haft D.R."/>
            <person name="McCorrison J."/>
            <person name="Torralba M."/>
            <person name="Gillis M."/>
            <person name="Haft D.H."/>
            <person name="Methe B."/>
            <person name="Sutton G."/>
            <person name="Nelson K.E."/>
        </authorList>
    </citation>
    <scope>NUCLEOTIDE SEQUENCE [LARGE SCALE GENOMIC DNA]</scope>
    <source>
        <strain evidence="1 2">F0195</strain>
    </source>
</reference>
<dbReference type="Proteomes" id="UP000016638">
    <property type="component" value="Unassembled WGS sequence"/>
</dbReference>
<dbReference type="EMBL" id="AWEZ01000073">
    <property type="protein sequence ID" value="ERL05980.1"/>
    <property type="molecule type" value="Genomic_DNA"/>
</dbReference>
<sequence>MTGAPNNSATQFTIVCDLAVGAPRVIAALEKLLDINEFESVGAGVLEAAPTYPHPAPCPMRPVVSWAAGSV</sequence>
<gene>
    <name evidence="1" type="ORF">HMPREF1316_0825</name>
</gene>
<organism evidence="1 2">
    <name type="scientific">Olsenella profusa F0195</name>
    <dbReference type="NCBI Taxonomy" id="1125712"/>
    <lineage>
        <taxon>Bacteria</taxon>
        <taxon>Bacillati</taxon>
        <taxon>Actinomycetota</taxon>
        <taxon>Coriobacteriia</taxon>
        <taxon>Coriobacteriales</taxon>
        <taxon>Atopobiaceae</taxon>
        <taxon>Olsenella</taxon>
    </lineage>
</organism>
<evidence type="ECO:0000313" key="2">
    <source>
        <dbReference type="Proteomes" id="UP000016638"/>
    </source>
</evidence>
<accession>U2THN1</accession>
<dbReference type="STRING" id="1125712.HMPREF1316_0825"/>
<comment type="caution">
    <text evidence="1">The sequence shown here is derived from an EMBL/GenBank/DDBJ whole genome shotgun (WGS) entry which is preliminary data.</text>
</comment>
<evidence type="ECO:0000313" key="1">
    <source>
        <dbReference type="EMBL" id="ERL05980.1"/>
    </source>
</evidence>
<dbReference type="AlphaFoldDB" id="U2THN1"/>